<gene>
    <name evidence="1" type="ORF">DHETER_LOCUS13821</name>
</gene>
<evidence type="ECO:0000313" key="1">
    <source>
        <dbReference type="EMBL" id="CAG8737312.1"/>
    </source>
</evidence>
<comment type="caution">
    <text evidence="1">The sequence shown here is derived from an EMBL/GenBank/DDBJ whole genome shotgun (WGS) entry which is preliminary data.</text>
</comment>
<sequence>KKGRQSGLRIARRGFQVYADTEFDSVEQERKRIRANENYEVAVKKAFPIITSLSNTRDHTQNEQSRQQTLGNQGEPSSGMVLRKKEKVKYAESSNSSDSDGYVEYKNARSKRYARVKSVSREITPVPTTYSIKHTLLATPNKPIITKSTYHQYSAHIICAFNTTIHLVKETLEEQAYEKVKNMLQMGNKLVIKDSIVENLEKIFQTEYSEIESKIISETKIGDNQATEEDRFIFFIRYALLDFVSMFKYLTPKVLDRNMLERSYIVECLSPILRAFRNAFPDIKY</sequence>
<protein>
    <submittedName>
        <fullName evidence="1">12507_t:CDS:1</fullName>
    </submittedName>
</protein>
<feature type="non-terminal residue" evidence="1">
    <location>
        <position position="1"/>
    </location>
</feature>
<organism evidence="1 2">
    <name type="scientific">Dentiscutata heterogama</name>
    <dbReference type="NCBI Taxonomy" id="1316150"/>
    <lineage>
        <taxon>Eukaryota</taxon>
        <taxon>Fungi</taxon>
        <taxon>Fungi incertae sedis</taxon>
        <taxon>Mucoromycota</taxon>
        <taxon>Glomeromycotina</taxon>
        <taxon>Glomeromycetes</taxon>
        <taxon>Diversisporales</taxon>
        <taxon>Gigasporaceae</taxon>
        <taxon>Dentiscutata</taxon>
    </lineage>
</organism>
<reference evidence="1" key="1">
    <citation type="submission" date="2021-06" db="EMBL/GenBank/DDBJ databases">
        <authorList>
            <person name="Kallberg Y."/>
            <person name="Tangrot J."/>
            <person name="Rosling A."/>
        </authorList>
    </citation>
    <scope>NUCLEOTIDE SEQUENCE</scope>
    <source>
        <strain evidence="1">IL203A</strain>
    </source>
</reference>
<keyword evidence="2" id="KW-1185">Reference proteome</keyword>
<feature type="non-terminal residue" evidence="1">
    <location>
        <position position="285"/>
    </location>
</feature>
<dbReference type="Proteomes" id="UP000789702">
    <property type="component" value="Unassembled WGS sequence"/>
</dbReference>
<name>A0ACA9Q5Z0_9GLOM</name>
<dbReference type="EMBL" id="CAJVPU010039556">
    <property type="protein sequence ID" value="CAG8737312.1"/>
    <property type="molecule type" value="Genomic_DNA"/>
</dbReference>
<proteinExistence type="predicted"/>
<accession>A0ACA9Q5Z0</accession>
<evidence type="ECO:0000313" key="2">
    <source>
        <dbReference type="Proteomes" id="UP000789702"/>
    </source>
</evidence>